<feature type="region of interest" description="Disordered" evidence="1">
    <location>
        <begin position="754"/>
        <end position="781"/>
    </location>
</feature>
<dbReference type="GeneID" id="54363159"/>
<feature type="compositionally biased region" description="Basic and acidic residues" evidence="1">
    <location>
        <begin position="928"/>
        <end position="937"/>
    </location>
</feature>
<feature type="region of interest" description="Disordered" evidence="1">
    <location>
        <begin position="795"/>
        <end position="855"/>
    </location>
</feature>
<organism evidence="3">
    <name type="scientific">Dissoconium aciculare CBS 342.82</name>
    <dbReference type="NCBI Taxonomy" id="1314786"/>
    <lineage>
        <taxon>Eukaryota</taxon>
        <taxon>Fungi</taxon>
        <taxon>Dikarya</taxon>
        <taxon>Ascomycota</taxon>
        <taxon>Pezizomycotina</taxon>
        <taxon>Dothideomycetes</taxon>
        <taxon>Dothideomycetidae</taxon>
        <taxon>Mycosphaerellales</taxon>
        <taxon>Dissoconiaceae</taxon>
        <taxon>Dissoconium</taxon>
    </lineage>
</organism>
<feature type="compositionally biased region" description="Polar residues" evidence="1">
    <location>
        <begin position="825"/>
        <end position="840"/>
    </location>
</feature>
<evidence type="ECO:0000313" key="3">
    <source>
        <dbReference type="RefSeq" id="XP_033457485.1"/>
    </source>
</evidence>
<feature type="compositionally biased region" description="Low complexity" evidence="1">
    <location>
        <begin position="363"/>
        <end position="375"/>
    </location>
</feature>
<evidence type="ECO:0000256" key="1">
    <source>
        <dbReference type="SAM" id="MobiDB-lite"/>
    </source>
</evidence>
<evidence type="ECO:0000313" key="2">
    <source>
        <dbReference type="Proteomes" id="UP000504637"/>
    </source>
</evidence>
<feature type="compositionally biased region" description="Acidic residues" evidence="1">
    <location>
        <begin position="938"/>
        <end position="953"/>
    </location>
</feature>
<feature type="compositionally biased region" description="Acidic residues" evidence="1">
    <location>
        <begin position="886"/>
        <end position="896"/>
    </location>
</feature>
<dbReference type="RefSeq" id="XP_033457485.1">
    <property type="nucleotide sequence ID" value="XM_033605359.1"/>
</dbReference>
<feature type="region of interest" description="Disordered" evidence="1">
    <location>
        <begin position="349"/>
        <end position="375"/>
    </location>
</feature>
<dbReference type="OrthoDB" id="5427134at2759"/>
<gene>
    <name evidence="3" type="ORF">K489DRAFT_382390</name>
</gene>
<feature type="compositionally biased region" description="Basic and acidic residues" evidence="1">
    <location>
        <begin position="349"/>
        <end position="362"/>
    </location>
</feature>
<feature type="region of interest" description="Disordered" evidence="1">
    <location>
        <begin position="877"/>
        <end position="965"/>
    </location>
</feature>
<reference evidence="3" key="2">
    <citation type="submission" date="2020-04" db="EMBL/GenBank/DDBJ databases">
        <authorList>
            <consortium name="NCBI Genome Project"/>
        </authorList>
    </citation>
    <scope>NUCLEOTIDE SEQUENCE</scope>
    <source>
        <strain evidence="3">CBS 342.82</strain>
    </source>
</reference>
<name>A0A6J3LYS8_9PEZI</name>
<accession>A0A6J3LYS8</accession>
<protein>
    <submittedName>
        <fullName evidence="3">Uncharacterized protein</fullName>
    </submittedName>
</protein>
<reference evidence="3" key="1">
    <citation type="submission" date="2020-01" db="EMBL/GenBank/DDBJ databases">
        <authorList>
            <consortium name="DOE Joint Genome Institute"/>
            <person name="Haridas S."/>
            <person name="Albert R."/>
            <person name="Binder M."/>
            <person name="Bloem J."/>
            <person name="Labutti K."/>
            <person name="Salamov A."/>
            <person name="Andreopoulos B."/>
            <person name="Baker S.E."/>
            <person name="Barry K."/>
            <person name="Bills G."/>
            <person name="Bluhm B.H."/>
            <person name="Cannon C."/>
            <person name="Castanera R."/>
            <person name="Culley D.E."/>
            <person name="Daum C."/>
            <person name="Ezra D."/>
            <person name="Gonzalez J.B."/>
            <person name="Henrissat B."/>
            <person name="Kuo A."/>
            <person name="Liang C."/>
            <person name="Lipzen A."/>
            <person name="Lutzoni F."/>
            <person name="Magnuson J."/>
            <person name="Mondo S."/>
            <person name="Nolan M."/>
            <person name="Ohm R."/>
            <person name="Pangilinan J."/>
            <person name="Park H.-J."/>
            <person name="Ramirez L."/>
            <person name="Alfaro M."/>
            <person name="Sun H."/>
            <person name="Tritt A."/>
            <person name="Yoshinaga Y."/>
            <person name="Zwiers L.-H."/>
            <person name="Turgeon B.G."/>
            <person name="Goodwin S.B."/>
            <person name="Spatafora J.W."/>
            <person name="Crous P.W."/>
            <person name="Grigoriev I.V."/>
        </authorList>
    </citation>
    <scope>NUCLEOTIDE SEQUENCE</scope>
    <source>
        <strain evidence="3">CBS 342.82</strain>
    </source>
</reference>
<sequence length="965" mass="106174">MATHFGSVHGFPQLHDGGIIPTRQYLPEGACNYRDLSGSVSATACGCRRFWLNEQDGSSQRKERAWCFCGHHACYHDVAGSSALVPVNRMGNDNMATSQVSHLLNHPAAASFTCAEPARLSDAANNGPHAANAVTAVSQQPASGLGIANAAPSHSQSINTRLWTALGAFTQNQGDGELVSTAVPSVAGDNHPLRTNLVHEQRQSHGIMGPPLASNCSQDRHSRADAFSATEVNTPSFRGTPDLLTASIPPAMIYESRAEQMRPSTRPISIVGQNVDFFGRPRLSNYPQDVGTGVMLSLREIENTIQDYGRRISSLESLSFSHMPSEEIQDKLDLVDGRLIDLEVWRTDMDKARPSPEPEKQESPPSRRLLPTESGSFASDGSFDSNAAAQTEAVVLATLAASAEVRPRIDALESRIMELESTTMPSFARPWQLQVVLLPFGRELPGVWFSAIESTENSLHSLNKYKEWAGLKPAVQSSFRSATSSIWTTESIAAWAHSARDEWLSPKACGPSGAVFQRLESRGLVCDIIIQSPDSRHIFKVISEAFGDIIDAERLAPGEKAAQFRGLEEPFIPLRKIRKSSRLRFLSPAEMVTPAMWTAEFLEASVFMKVDDRQRRLYMTTSEAYTQPEVAGWTWPTIRRLPLVDSNGKIQAAQNIGRIIESCWTYHERLDQVDRLDASFADQESRWSTRSQSSARSVLDSHGKEGIVVRKRSSIESEIARRSVSMPSAIASAEVKPSIEGTLPKRRVASHDSISTAAIASERPNSASYNAAKRRRVSTTSDQLERRVLNFTPRWSREPSLPYDHDGHSHQHIISTRSQHHIDQQPPQQLAATGRASTSSSHKRGITPTAYATPHSHLDYSRADDLDTEILAARTDIDDGDMSRNDEDDDLEEWEGVQDGTDPADSHVIASTPHPTHDRAFNRGKTAVNDRSDHGESGSDDDDEYDDDDDNSQSDDFVGESLSDC</sequence>
<keyword evidence="2" id="KW-1185">Reference proteome</keyword>
<feature type="compositionally biased region" description="Polar residues" evidence="1">
    <location>
        <begin position="754"/>
        <end position="769"/>
    </location>
</feature>
<dbReference type="Proteomes" id="UP000504637">
    <property type="component" value="Unplaced"/>
</dbReference>
<dbReference type="AlphaFoldDB" id="A0A6J3LYS8"/>
<reference evidence="3" key="3">
    <citation type="submission" date="2025-08" db="UniProtKB">
        <authorList>
            <consortium name="RefSeq"/>
        </authorList>
    </citation>
    <scope>IDENTIFICATION</scope>
    <source>
        <strain evidence="3">CBS 342.82</strain>
    </source>
</reference>
<proteinExistence type="predicted"/>